<dbReference type="EMBL" id="QMDX01000029">
    <property type="protein sequence ID" value="TSD08700.1"/>
    <property type="molecule type" value="Genomic_DNA"/>
</dbReference>
<name>A0A554MV80_9EURY</name>
<feature type="transmembrane region" description="Helical" evidence="1">
    <location>
        <begin position="71"/>
        <end position="89"/>
    </location>
</feature>
<evidence type="ECO:0000256" key="1">
    <source>
        <dbReference type="SAM" id="Phobius"/>
    </source>
</evidence>
<feature type="transmembrane region" description="Helical" evidence="1">
    <location>
        <begin position="34"/>
        <end position="51"/>
    </location>
</feature>
<comment type="caution">
    <text evidence="2">The sequence shown here is derived from an EMBL/GenBank/DDBJ whole genome shotgun (WGS) entry which is preliminary data.</text>
</comment>
<protein>
    <submittedName>
        <fullName evidence="2">Uncharacterized protein</fullName>
    </submittedName>
</protein>
<accession>A0A554MV80</accession>
<proteinExistence type="predicted"/>
<evidence type="ECO:0000313" key="3">
    <source>
        <dbReference type="Proteomes" id="UP000319894"/>
    </source>
</evidence>
<organism evidence="2 3">
    <name type="scientific">Haloglomus irregulare</name>
    <dbReference type="NCBI Taxonomy" id="2234134"/>
    <lineage>
        <taxon>Archaea</taxon>
        <taxon>Methanobacteriati</taxon>
        <taxon>Methanobacteriota</taxon>
        <taxon>Stenosarchaea group</taxon>
        <taxon>Halobacteria</taxon>
        <taxon>Halobacteriales</taxon>
        <taxon>Natronomonadaceae</taxon>
        <taxon>Haloglomus</taxon>
    </lineage>
</organism>
<evidence type="ECO:0000313" key="2">
    <source>
        <dbReference type="EMBL" id="TSD08700.1"/>
    </source>
</evidence>
<keyword evidence="1" id="KW-1133">Transmembrane helix</keyword>
<dbReference type="AlphaFoldDB" id="A0A554MV80"/>
<dbReference type="InParanoid" id="A0A554MV80"/>
<keyword evidence="1" id="KW-0812">Transmembrane</keyword>
<keyword evidence="1" id="KW-0472">Membrane</keyword>
<sequence>MAMGVTWMAGVFVLNLLLGALLVVGVFGLMERRFGAGAIGGVLVGAGVVYAEATLGEQMLSPTVGEMKLLVLAAAFGAVLGVVGTVLTVEPEL</sequence>
<gene>
    <name evidence="2" type="ORF">DP107_18705</name>
</gene>
<keyword evidence="3" id="KW-1185">Reference proteome</keyword>
<reference evidence="2 3" key="1">
    <citation type="submission" date="2018-06" db="EMBL/GenBank/DDBJ databases">
        <title>Natronomonas sp. F16-60 a new haloarchaeon isolated from a solar saltern of Isla Cristina, Huelva, Spain.</title>
        <authorList>
            <person name="Duran-Viseras A."/>
            <person name="Sanchez-Porro C."/>
            <person name="Ventosa A."/>
        </authorList>
    </citation>
    <scope>NUCLEOTIDE SEQUENCE [LARGE SCALE GENOMIC DNA]</scope>
    <source>
        <strain evidence="2 3">F16-60</strain>
    </source>
</reference>
<dbReference type="Proteomes" id="UP000319894">
    <property type="component" value="Unassembled WGS sequence"/>
</dbReference>
<feature type="transmembrane region" description="Helical" evidence="1">
    <location>
        <begin position="6"/>
        <end position="27"/>
    </location>
</feature>